<name>A0A2D2CWK0_METT3</name>
<reference evidence="2" key="1">
    <citation type="submission" date="2017-10" db="EMBL/GenBank/DDBJ databases">
        <title>Completed PacBio SMRT sequence of Methylosinus trichosporium OB3b reveals presence of a third large plasmid.</title>
        <authorList>
            <person name="Charles T.C."/>
            <person name="Lynch M.D.J."/>
            <person name="Heil J.R."/>
            <person name="Cheng J."/>
        </authorList>
    </citation>
    <scope>NUCLEOTIDE SEQUENCE [LARGE SCALE GENOMIC DNA]</scope>
    <source>
        <strain evidence="2">OB3b</strain>
    </source>
</reference>
<dbReference type="EMBL" id="CP023737">
    <property type="protein sequence ID" value="ATQ67148.1"/>
    <property type="molecule type" value="Genomic_DNA"/>
</dbReference>
<gene>
    <name evidence="1" type="ORF">CQW49_04020</name>
</gene>
<keyword evidence="2" id="KW-1185">Reference proteome</keyword>
<evidence type="ECO:0000313" key="1">
    <source>
        <dbReference type="EMBL" id="ATQ67148.1"/>
    </source>
</evidence>
<dbReference type="RefSeq" id="WP_003610380.1">
    <property type="nucleotide sequence ID" value="NZ_CP023737.1"/>
</dbReference>
<dbReference type="InterPro" id="IPR019056">
    <property type="entry name" value="Phage_TAC_6"/>
</dbReference>
<sequence>MAFGFGVLRLSPAAFWSMTPRELAAAANGLYGRRAVAPSRRTFDELMRAFPDGARR</sequence>
<dbReference type="Pfam" id="PF09550">
    <property type="entry name" value="Phage_TAC_6"/>
    <property type="match status" value="1"/>
</dbReference>
<accession>A0A2D2CWK0</accession>
<dbReference type="AlphaFoldDB" id="A0A2D2CWK0"/>
<protein>
    <submittedName>
        <fullName evidence="1">Phage tail assembly chaperone</fullName>
    </submittedName>
</protein>
<dbReference type="STRING" id="595536.GCA_000178815_04358"/>
<organism evidence="1 2">
    <name type="scientific">Methylosinus trichosporium (strain ATCC 35070 / NCIMB 11131 / UNIQEM 75 / OB3b)</name>
    <dbReference type="NCBI Taxonomy" id="595536"/>
    <lineage>
        <taxon>Bacteria</taxon>
        <taxon>Pseudomonadati</taxon>
        <taxon>Pseudomonadota</taxon>
        <taxon>Alphaproteobacteria</taxon>
        <taxon>Hyphomicrobiales</taxon>
        <taxon>Methylocystaceae</taxon>
        <taxon>Methylosinus</taxon>
    </lineage>
</organism>
<proteinExistence type="predicted"/>
<evidence type="ECO:0000313" key="2">
    <source>
        <dbReference type="Proteomes" id="UP000230709"/>
    </source>
</evidence>
<dbReference type="KEGG" id="mtw:CQW49_04020"/>
<dbReference type="Proteomes" id="UP000230709">
    <property type="component" value="Chromosome"/>
</dbReference>